<gene>
    <name evidence="4" type="ORF">NCGR_LOCUS31553</name>
</gene>
<dbReference type="Pfam" id="PF23635">
    <property type="entry name" value="Beta-prop_AT5G49610-like"/>
    <property type="match status" value="1"/>
</dbReference>
<accession>A0A811PUV7</accession>
<dbReference type="InterPro" id="IPR001810">
    <property type="entry name" value="F-box_dom"/>
</dbReference>
<dbReference type="InterPro" id="IPR056594">
    <property type="entry name" value="AT5G49610-like_b-prop"/>
</dbReference>
<organism evidence="4 5">
    <name type="scientific">Miscanthus lutarioriparius</name>
    <dbReference type="NCBI Taxonomy" id="422564"/>
    <lineage>
        <taxon>Eukaryota</taxon>
        <taxon>Viridiplantae</taxon>
        <taxon>Streptophyta</taxon>
        <taxon>Embryophyta</taxon>
        <taxon>Tracheophyta</taxon>
        <taxon>Spermatophyta</taxon>
        <taxon>Magnoliopsida</taxon>
        <taxon>Liliopsida</taxon>
        <taxon>Poales</taxon>
        <taxon>Poaceae</taxon>
        <taxon>PACMAD clade</taxon>
        <taxon>Panicoideae</taxon>
        <taxon>Andropogonodae</taxon>
        <taxon>Andropogoneae</taxon>
        <taxon>Saccharinae</taxon>
        <taxon>Miscanthus</taxon>
    </lineage>
</organism>
<dbReference type="EMBL" id="CAJGYO010000007">
    <property type="protein sequence ID" value="CAD6247348.1"/>
    <property type="molecule type" value="Genomic_DNA"/>
</dbReference>
<evidence type="ECO:0000313" key="4">
    <source>
        <dbReference type="EMBL" id="CAD6247348.1"/>
    </source>
</evidence>
<reference evidence="4" key="1">
    <citation type="submission" date="2020-10" db="EMBL/GenBank/DDBJ databases">
        <authorList>
            <person name="Han B."/>
            <person name="Lu T."/>
            <person name="Zhao Q."/>
            <person name="Huang X."/>
            <person name="Zhao Y."/>
        </authorList>
    </citation>
    <scope>NUCLEOTIDE SEQUENCE</scope>
</reference>
<dbReference type="Proteomes" id="UP000604825">
    <property type="component" value="Unassembled WGS sequence"/>
</dbReference>
<dbReference type="SUPFAM" id="SSF81383">
    <property type="entry name" value="F-box domain"/>
    <property type="match status" value="1"/>
</dbReference>
<feature type="region of interest" description="Disordered" evidence="1">
    <location>
        <begin position="1"/>
        <end position="35"/>
    </location>
</feature>
<dbReference type="AlphaFoldDB" id="A0A811PUV7"/>
<protein>
    <recommendedName>
        <fullName evidence="6">F-box domain-containing protein</fullName>
    </recommendedName>
</protein>
<comment type="caution">
    <text evidence="4">The sequence shown here is derived from an EMBL/GenBank/DDBJ whole genome shotgun (WGS) entry which is preliminary data.</text>
</comment>
<evidence type="ECO:0008006" key="6">
    <source>
        <dbReference type="Google" id="ProtNLM"/>
    </source>
</evidence>
<feature type="domain" description="F-box" evidence="2">
    <location>
        <begin position="120"/>
        <end position="156"/>
    </location>
</feature>
<evidence type="ECO:0000313" key="5">
    <source>
        <dbReference type="Proteomes" id="UP000604825"/>
    </source>
</evidence>
<evidence type="ECO:0000256" key="1">
    <source>
        <dbReference type="SAM" id="MobiDB-lite"/>
    </source>
</evidence>
<proteinExistence type="predicted"/>
<dbReference type="InterPro" id="IPR036047">
    <property type="entry name" value="F-box-like_dom_sf"/>
</dbReference>
<dbReference type="OrthoDB" id="625821at2759"/>
<evidence type="ECO:0000259" key="2">
    <source>
        <dbReference type="Pfam" id="PF00646"/>
    </source>
</evidence>
<name>A0A811PUV7_9POAL</name>
<sequence length="533" mass="57831">MASRSEGVWSSLWGRTPGAEVGEKDAGVGEGDVGVGEGAAVVGEDAGVEEGAGVGEEDAGVGEGDVGVGEGAAVVGEEDTGVGEDAAGGGQGGSERARTGPTPAASAASEAVTTAVLGNDDLLREILLRLGFPTTLVCAALVSKRWLRHASDPAFLRLFRARHQPALLGFYVNGYSRTEEPTPPQFVAITQAPELATAVRRASFPDDDVWECVVDCRNGRGIVMSPSALWPSSPFAAIDLLHQTRGAARFPPPLPYPYQEEDGIFPPVPEDGGVPPPLPYPEGEDDGNILPAPLDGRDGRDGMVAVKVIYGYTRTMVYAEVYTYQPCYCEEEWTVRTVPEIQLPEPSSAIPNPDPSNLVMDTLPPVNGKIYMATNNGYILVLDLASTSICAIKIPNRVRTTNFKLLCREEDARLFVIHADGFQLSIWHHKADGNGANTWVLVHDRIIVHEACNRHDDVFVMAADNNLEYMFLWLEASRLLMHIHLKSRSEKVYDELNVYDESTLDRSYLHIKPFVMVWPPVFPALRGEDNLEV</sequence>
<dbReference type="Pfam" id="PF00646">
    <property type="entry name" value="F-box"/>
    <property type="match status" value="1"/>
</dbReference>
<keyword evidence="5" id="KW-1185">Reference proteome</keyword>
<evidence type="ECO:0000259" key="3">
    <source>
        <dbReference type="Pfam" id="PF23635"/>
    </source>
</evidence>
<feature type="region of interest" description="Disordered" evidence="1">
    <location>
        <begin position="79"/>
        <end position="107"/>
    </location>
</feature>
<feature type="domain" description="F-box protein AT5G49610-like beta-propeller" evidence="3">
    <location>
        <begin position="213"/>
        <end position="522"/>
    </location>
</feature>
<dbReference type="PANTHER" id="PTHR33207">
    <property type="entry name" value="F-BOX DOMAIN CONTAINING PROTEIN-RELATED"/>
    <property type="match status" value="1"/>
</dbReference>